<dbReference type="InterPro" id="IPR005467">
    <property type="entry name" value="His_kinase_dom"/>
</dbReference>
<dbReference type="InterPro" id="IPR013655">
    <property type="entry name" value="PAS_fold_3"/>
</dbReference>
<keyword evidence="3 6" id="KW-0597">Phosphoprotein</keyword>
<dbReference type="Gene3D" id="3.30.450.20">
    <property type="entry name" value="PAS domain"/>
    <property type="match status" value="5"/>
</dbReference>
<dbReference type="SMART" id="SM00388">
    <property type="entry name" value="HisKA"/>
    <property type="match status" value="1"/>
</dbReference>
<dbReference type="PROSITE" id="PS50113">
    <property type="entry name" value="PAC"/>
    <property type="match status" value="4"/>
</dbReference>
<comment type="catalytic activity">
    <reaction evidence="1">
        <text>ATP + protein L-histidine = ADP + protein N-phospho-L-histidine.</text>
        <dbReference type="EC" id="2.7.13.3"/>
    </reaction>
</comment>
<dbReference type="AlphaFoldDB" id="A0A6B9FDW0"/>
<dbReference type="SMART" id="SM00091">
    <property type="entry name" value="PAS"/>
    <property type="match status" value="5"/>
</dbReference>
<dbReference type="Gene3D" id="3.30.450.40">
    <property type="match status" value="1"/>
</dbReference>
<dbReference type="Pfam" id="PF08447">
    <property type="entry name" value="PAS_3"/>
    <property type="match status" value="1"/>
</dbReference>
<evidence type="ECO:0000259" key="9">
    <source>
        <dbReference type="PROSITE" id="PS50112"/>
    </source>
</evidence>
<dbReference type="PROSITE" id="PS50110">
    <property type="entry name" value="RESPONSE_REGULATORY"/>
    <property type="match status" value="1"/>
</dbReference>
<sequence length="1148" mass="127379">MTPSTERITVLHVDDDPAFADMATTFLEREDDRFDVETATGAEDGLSLLGSMNVDCIVSDYDMPGRNGLEFLDAVREDHPDLPFVLFTGKGSEEIASRAISAGVTDYLQKGGGTGRYAVLANRITNAVEQYRSQRELEASQQRLSLFIEQSPLGVLEYDSDFEIVRLNDAAEEILGYSESELRGETWEKIVASDSYESVDAVTSKLANGEGGYHSIDANVRKDGERIVCEWHNRVITDEEGEVVAVFSQFQDVTERRERRRRIEALHEATRELMAADSRQTVAERAVETARDVLGLQINSVYLYDGDADALVPAAVTDEAVELIGEPPVYDPGESLSWEAFRTGEVRVFEDVSTEPGRYNPDTAFGSEIILPLGDHGVMYVAATESGAFDESDVTLARTLAANTQEALSRIERERTLRESRRRYRTLVEDFPDGAVFLFDEDLEVVLAGGAELDALGLGPETFVGRTVEGVFGTDVADVQASHYRAALDGEERMFEQSYHGEWYQTHIVPVDHLDTIEGMVVVRNVTERKEYVRRLETLISNLPGITYRCRNEPGWPMEDLRGEVEALTGYTAAELESDAVSWGDDVLHSGDRAEAWEVVQDALDDGDSFEVTYRIHAADGTVKWLWERGRAVPDADGEPAVLEGFITDVTERKEHEATLRAEREKIRRLLETSPVGIMIVDPDGSFRRANERAEEILGLSRSTITDRTYDDAAWSVVDADGEPMPASELPVRRVFETGEPVMNHEQGVDRPDGERRWISVNAAPLTTADGEVEAVVAAMMDVTDRREGEQALRHRTAELEATTSRLRAQYRRLFEEAPVMAVVTRLEEGTLIVEDCNRLFAETVGYDRTDVVGRELGSFYTPDSRRRHRTDDGYEPATVGELVRTDRKLRTADGDVVETLLRSVPRRDADVTGTLTFYIDVSERRELEREKERLDEFASIVSHDLRTPLNVARGQAELAREVCEAGRDNLDSVIRAHERMESLIDDLLALARSGMGIDEVEPVALDDLVRECWTTVETSAAELVVATDLTIRADRSRLRQLLENLVRNAVEHGSTTDPDAGTDAETGVTVTIGALDDGFYVADDGLGIPDAEREDVFDAGYSTVEDGTGFGLSIVEGVADAHGWDIRVVDGPDGGARFEITGVEIVE</sequence>
<keyword evidence="4" id="KW-0808">Transferase</keyword>
<dbReference type="SMART" id="SM00065">
    <property type="entry name" value="GAF"/>
    <property type="match status" value="1"/>
</dbReference>
<dbReference type="InterPro" id="IPR036890">
    <property type="entry name" value="HATPase_C_sf"/>
</dbReference>
<dbReference type="EC" id="2.7.13.3" evidence="2"/>
<name>A0A6B9FDW0_9EURY</name>
<feature type="domain" description="PAC" evidence="10">
    <location>
        <begin position="610"/>
        <end position="662"/>
    </location>
</feature>
<evidence type="ECO:0000256" key="3">
    <source>
        <dbReference type="ARBA" id="ARBA00022553"/>
    </source>
</evidence>
<dbReference type="SUPFAM" id="SSF47384">
    <property type="entry name" value="Homodimeric domain of signal transducing histidine kinase"/>
    <property type="match status" value="1"/>
</dbReference>
<dbReference type="SUPFAM" id="SSF55781">
    <property type="entry name" value="GAF domain-like"/>
    <property type="match status" value="1"/>
</dbReference>
<dbReference type="SUPFAM" id="SSF55785">
    <property type="entry name" value="PYP-like sensor domain (PAS domain)"/>
    <property type="match status" value="5"/>
</dbReference>
<dbReference type="InterPro" id="IPR035965">
    <property type="entry name" value="PAS-like_dom_sf"/>
</dbReference>
<dbReference type="InterPro" id="IPR003661">
    <property type="entry name" value="HisK_dim/P_dom"/>
</dbReference>
<dbReference type="InterPro" id="IPR029016">
    <property type="entry name" value="GAF-like_dom_sf"/>
</dbReference>
<evidence type="ECO:0000313" key="12">
    <source>
        <dbReference type="Proteomes" id="UP000428325"/>
    </source>
</evidence>
<dbReference type="InterPro" id="IPR013767">
    <property type="entry name" value="PAS_fold"/>
</dbReference>
<dbReference type="InterPro" id="IPR036097">
    <property type="entry name" value="HisK_dim/P_sf"/>
</dbReference>
<dbReference type="Pfam" id="PF02518">
    <property type="entry name" value="HATPase_c"/>
    <property type="match status" value="1"/>
</dbReference>
<dbReference type="SUPFAM" id="SSF55874">
    <property type="entry name" value="ATPase domain of HSP90 chaperone/DNA topoisomerase II/histidine kinase"/>
    <property type="match status" value="1"/>
</dbReference>
<dbReference type="GeneID" id="43369050"/>
<dbReference type="InterPro" id="IPR003018">
    <property type="entry name" value="GAF"/>
</dbReference>
<feature type="modified residue" description="4-aspartylphosphate" evidence="6">
    <location>
        <position position="60"/>
    </location>
</feature>
<keyword evidence="12" id="KW-1185">Reference proteome</keyword>
<dbReference type="SMART" id="SM00448">
    <property type="entry name" value="REC"/>
    <property type="match status" value="1"/>
</dbReference>
<evidence type="ECO:0000259" key="10">
    <source>
        <dbReference type="PROSITE" id="PS50113"/>
    </source>
</evidence>
<evidence type="ECO:0000259" key="8">
    <source>
        <dbReference type="PROSITE" id="PS50110"/>
    </source>
</evidence>
<dbReference type="Pfam" id="PF13185">
    <property type="entry name" value="GAF_2"/>
    <property type="match status" value="1"/>
</dbReference>
<evidence type="ECO:0000256" key="5">
    <source>
        <dbReference type="ARBA" id="ARBA00022777"/>
    </source>
</evidence>
<dbReference type="PANTHER" id="PTHR43304">
    <property type="entry name" value="PHYTOCHROME-LIKE PROTEIN CPH1"/>
    <property type="match status" value="1"/>
</dbReference>
<dbReference type="EMBL" id="CP034345">
    <property type="protein sequence ID" value="QGX94359.1"/>
    <property type="molecule type" value="Genomic_DNA"/>
</dbReference>
<feature type="domain" description="PAS" evidence="9">
    <location>
        <begin position="663"/>
        <end position="739"/>
    </location>
</feature>
<feature type="domain" description="PAC" evidence="10">
    <location>
        <begin position="743"/>
        <end position="795"/>
    </location>
</feature>
<dbReference type="InterPro" id="IPR001789">
    <property type="entry name" value="Sig_transdc_resp-reg_receiver"/>
</dbReference>
<dbReference type="Proteomes" id="UP000428325">
    <property type="component" value="Chromosome"/>
</dbReference>
<dbReference type="CDD" id="cd00156">
    <property type="entry name" value="REC"/>
    <property type="match status" value="1"/>
</dbReference>
<dbReference type="InterPro" id="IPR013656">
    <property type="entry name" value="PAS_4"/>
</dbReference>
<dbReference type="KEGG" id="hra:EI982_05925"/>
<dbReference type="SMART" id="SM00387">
    <property type="entry name" value="HATPase_c"/>
    <property type="match status" value="1"/>
</dbReference>
<feature type="domain" description="PAC" evidence="10">
    <location>
        <begin position="884"/>
        <end position="934"/>
    </location>
</feature>
<dbReference type="PROSITE" id="PS50109">
    <property type="entry name" value="HIS_KIN"/>
    <property type="match status" value="1"/>
</dbReference>
<accession>A0A6B9FDW0</accession>
<dbReference type="Pfam" id="PF00512">
    <property type="entry name" value="HisKA"/>
    <property type="match status" value="1"/>
</dbReference>
<dbReference type="InterPro" id="IPR052162">
    <property type="entry name" value="Sensor_kinase/Photoreceptor"/>
</dbReference>
<dbReference type="GO" id="GO:0006355">
    <property type="term" value="P:regulation of DNA-templated transcription"/>
    <property type="evidence" value="ECO:0007669"/>
    <property type="project" value="InterPro"/>
</dbReference>
<dbReference type="Pfam" id="PF00072">
    <property type="entry name" value="Response_reg"/>
    <property type="match status" value="1"/>
</dbReference>
<dbReference type="InterPro" id="IPR001610">
    <property type="entry name" value="PAC"/>
</dbReference>
<feature type="domain" description="PAS" evidence="9">
    <location>
        <begin position="140"/>
        <end position="210"/>
    </location>
</feature>
<dbReference type="Pfam" id="PF00989">
    <property type="entry name" value="PAS"/>
    <property type="match status" value="1"/>
</dbReference>
<dbReference type="InterPro" id="IPR000700">
    <property type="entry name" value="PAS-assoc_C"/>
</dbReference>
<organism evidence="11 12">
    <name type="scientific">Haloplanus rallus</name>
    <dbReference type="NCBI Taxonomy" id="1816183"/>
    <lineage>
        <taxon>Archaea</taxon>
        <taxon>Methanobacteriati</taxon>
        <taxon>Methanobacteriota</taxon>
        <taxon>Stenosarchaea group</taxon>
        <taxon>Halobacteria</taxon>
        <taxon>Halobacteriales</taxon>
        <taxon>Haloferacaceae</taxon>
        <taxon>Haloplanus</taxon>
    </lineage>
</organism>
<dbReference type="SMART" id="SM00086">
    <property type="entry name" value="PAC"/>
    <property type="match status" value="4"/>
</dbReference>
<evidence type="ECO:0000256" key="4">
    <source>
        <dbReference type="ARBA" id="ARBA00022679"/>
    </source>
</evidence>
<dbReference type="CDD" id="cd00130">
    <property type="entry name" value="PAS"/>
    <property type="match status" value="4"/>
</dbReference>
<evidence type="ECO:0000256" key="1">
    <source>
        <dbReference type="ARBA" id="ARBA00000085"/>
    </source>
</evidence>
<dbReference type="InterPro" id="IPR003594">
    <property type="entry name" value="HATPase_dom"/>
</dbReference>
<dbReference type="RefSeq" id="WP_157688594.1">
    <property type="nucleotide sequence ID" value="NZ_CP034345.1"/>
</dbReference>
<evidence type="ECO:0000313" key="11">
    <source>
        <dbReference type="EMBL" id="QGX94359.1"/>
    </source>
</evidence>
<feature type="domain" description="PAS" evidence="9">
    <location>
        <begin position="420"/>
        <end position="491"/>
    </location>
</feature>
<dbReference type="Gene3D" id="3.30.565.10">
    <property type="entry name" value="Histidine kinase-like ATPase, C-terminal domain"/>
    <property type="match status" value="1"/>
</dbReference>
<gene>
    <name evidence="11" type="ORF">EI982_05925</name>
</gene>
<feature type="domain" description="Histidine kinase" evidence="7">
    <location>
        <begin position="941"/>
        <end position="1142"/>
    </location>
</feature>
<dbReference type="InterPro" id="IPR011006">
    <property type="entry name" value="CheY-like_superfamily"/>
</dbReference>
<reference evidence="11 12" key="1">
    <citation type="submission" date="2018-12" db="EMBL/GenBank/DDBJ databases">
        <title>Complete genome sequence of Haloplanus rallus MBLA0036.</title>
        <authorList>
            <person name="Nam Y.-d."/>
            <person name="Kang J."/>
            <person name="Chung W.-H."/>
            <person name="Park Y.S."/>
        </authorList>
    </citation>
    <scope>NUCLEOTIDE SEQUENCE [LARGE SCALE GENOMIC DNA]</scope>
    <source>
        <strain evidence="11 12">MBLA0036</strain>
    </source>
</reference>
<dbReference type="Pfam" id="PF08448">
    <property type="entry name" value="PAS_4"/>
    <property type="match status" value="3"/>
</dbReference>
<keyword evidence="5" id="KW-0418">Kinase</keyword>
<dbReference type="CDD" id="cd00082">
    <property type="entry name" value="HisKA"/>
    <property type="match status" value="1"/>
</dbReference>
<evidence type="ECO:0000256" key="2">
    <source>
        <dbReference type="ARBA" id="ARBA00012438"/>
    </source>
</evidence>
<dbReference type="Gene3D" id="3.40.50.2300">
    <property type="match status" value="1"/>
</dbReference>
<dbReference type="InterPro" id="IPR000014">
    <property type="entry name" value="PAS"/>
</dbReference>
<dbReference type="Gene3D" id="1.10.287.130">
    <property type="match status" value="1"/>
</dbReference>
<evidence type="ECO:0000256" key="6">
    <source>
        <dbReference type="PROSITE-ProRule" id="PRU00169"/>
    </source>
</evidence>
<dbReference type="GO" id="GO:0000155">
    <property type="term" value="F:phosphorelay sensor kinase activity"/>
    <property type="evidence" value="ECO:0007669"/>
    <property type="project" value="InterPro"/>
</dbReference>
<dbReference type="SUPFAM" id="SSF52172">
    <property type="entry name" value="CheY-like"/>
    <property type="match status" value="1"/>
</dbReference>
<protein>
    <recommendedName>
        <fullName evidence="2">histidine kinase</fullName>
        <ecNumber evidence="2">2.7.13.3</ecNumber>
    </recommendedName>
</protein>
<evidence type="ECO:0000259" key="7">
    <source>
        <dbReference type="PROSITE" id="PS50109"/>
    </source>
</evidence>
<feature type="domain" description="PAC" evidence="10">
    <location>
        <begin position="213"/>
        <end position="265"/>
    </location>
</feature>
<feature type="domain" description="Response regulatory" evidence="8">
    <location>
        <begin position="9"/>
        <end position="125"/>
    </location>
</feature>
<dbReference type="CDD" id="cd00075">
    <property type="entry name" value="HATPase"/>
    <property type="match status" value="1"/>
</dbReference>
<dbReference type="OrthoDB" id="8127at2157"/>
<dbReference type="NCBIfam" id="TIGR00229">
    <property type="entry name" value="sensory_box"/>
    <property type="match status" value="5"/>
</dbReference>
<dbReference type="PROSITE" id="PS50112">
    <property type="entry name" value="PAS"/>
    <property type="match status" value="3"/>
</dbReference>
<dbReference type="PANTHER" id="PTHR43304:SF1">
    <property type="entry name" value="PAC DOMAIN-CONTAINING PROTEIN"/>
    <property type="match status" value="1"/>
</dbReference>
<proteinExistence type="predicted"/>